<evidence type="ECO:0000313" key="3">
    <source>
        <dbReference type="Proteomes" id="UP000243542"/>
    </source>
</evidence>
<evidence type="ECO:0000259" key="1">
    <source>
        <dbReference type="Pfam" id="PF18476"/>
    </source>
</evidence>
<organism evidence="2 3">
    <name type="scientific">Amycolatopsis sulphurea</name>
    <dbReference type="NCBI Taxonomy" id="76022"/>
    <lineage>
        <taxon>Bacteria</taxon>
        <taxon>Bacillati</taxon>
        <taxon>Actinomycetota</taxon>
        <taxon>Actinomycetes</taxon>
        <taxon>Pseudonocardiales</taxon>
        <taxon>Pseudonocardiaceae</taxon>
        <taxon>Amycolatopsis</taxon>
    </lineage>
</organism>
<accession>A0A2A9FD68</accession>
<feature type="domain" description="PIN like" evidence="1">
    <location>
        <begin position="34"/>
        <end position="245"/>
    </location>
</feature>
<dbReference type="Pfam" id="PF18476">
    <property type="entry name" value="PIN_8"/>
    <property type="match status" value="1"/>
</dbReference>
<reference evidence="2 3" key="1">
    <citation type="submission" date="2017-10" db="EMBL/GenBank/DDBJ databases">
        <title>Sequencing the genomes of 1000 actinobacteria strains.</title>
        <authorList>
            <person name="Klenk H.-P."/>
        </authorList>
    </citation>
    <scope>NUCLEOTIDE SEQUENCE [LARGE SCALE GENOMIC DNA]</scope>
    <source>
        <strain evidence="2 3">DSM 46092</strain>
    </source>
</reference>
<evidence type="ECO:0000313" key="2">
    <source>
        <dbReference type="EMBL" id="PFG48430.1"/>
    </source>
</evidence>
<sequence length="331" mass="37477">MNDPVLFERFEAWLEPSPSVEDVDRAEFFSNGTIILDTNVLLSLYEYTESSRVEVLSALELAKGRLWMPYQVGLEFVRGRRRTLKDRKRALSNASSELNKKMMAARQAIFEARKIVSDQVEKYSRAPREVAVLRELASEAAVDESLAPYRDEFKRCLNTLKKEHGLALDSADADAQDPILVQVAQLYGAAVGMQPDDDTLRKRVDYATEFRFPNKIPPGFGDLGKGTPISDAGDFLLWEEMIHYERYSGDLITLKIGQRPQSSKIVFLPENTTYRRGRCVISLLQGLLPTRSRSLSHGSGRSFNVMRSKRGLRSWDCIALSRSLWCTSGKI</sequence>
<comment type="caution">
    <text evidence="2">The sequence shown here is derived from an EMBL/GenBank/DDBJ whole genome shotgun (WGS) entry which is preliminary data.</text>
</comment>
<name>A0A2A9FD68_9PSEU</name>
<keyword evidence="3" id="KW-1185">Reference proteome</keyword>
<dbReference type="EMBL" id="PDJK01000002">
    <property type="protein sequence ID" value="PFG48430.1"/>
    <property type="molecule type" value="Genomic_DNA"/>
</dbReference>
<dbReference type="AlphaFoldDB" id="A0A2A9FD68"/>
<gene>
    <name evidence="2" type="ORF">ATK36_3518</name>
</gene>
<protein>
    <recommendedName>
        <fullName evidence="1">PIN like domain-containing protein</fullName>
    </recommendedName>
</protein>
<dbReference type="Proteomes" id="UP000243542">
    <property type="component" value="Unassembled WGS sequence"/>
</dbReference>
<proteinExistence type="predicted"/>
<dbReference type="RefSeq" id="WP_245914837.1">
    <property type="nucleotide sequence ID" value="NZ_PDJK01000002.1"/>
</dbReference>
<dbReference type="InterPro" id="IPR041578">
    <property type="entry name" value="PIN_8"/>
</dbReference>